<proteinExistence type="predicted"/>
<comment type="caution">
    <text evidence="1">The sequence shown here is derived from an EMBL/GenBank/DDBJ whole genome shotgun (WGS) entry which is preliminary data.</text>
</comment>
<accession>A0ABR4H0N0</accession>
<protein>
    <submittedName>
        <fullName evidence="1">Uncharacterized protein</fullName>
    </submittedName>
</protein>
<name>A0ABR4H0N0_9EURO</name>
<dbReference type="Proteomes" id="UP001610334">
    <property type="component" value="Unassembled WGS sequence"/>
</dbReference>
<sequence>MPIFVVHCTHWISTVEQVINCVCYPCSLSIYVYLKKKHYIRPTSTLSLGARSSYLIRKIRPQPYLCFFFPAPLCTTGRLPVVTWPRSPKPRPSDTVSSKKGTELIRLIGVIQMRDAPERLASCRYACADILLPSLLLAVRHGRVDHRLVLTANSRAPALENGLMMA</sequence>
<reference evidence="1 2" key="1">
    <citation type="submission" date="2024-07" db="EMBL/GenBank/DDBJ databases">
        <title>Section-level genome sequencing and comparative genomics of Aspergillus sections Usti and Cavernicolus.</title>
        <authorList>
            <consortium name="Lawrence Berkeley National Laboratory"/>
            <person name="Nybo J.L."/>
            <person name="Vesth T.C."/>
            <person name="Theobald S."/>
            <person name="Frisvad J.C."/>
            <person name="Larsen T.O."/>
            <person name="Kjaerboelling I."/>
            <person name="Rothschild-Mancinelli K."/>
            <person name="Lyhne E.K."/>
            <person name="Kogle M.E."/>
            <person name="Barry K."/>
            <person name="Clum A."/>
            <person name="Na H."/>
            <person name="Ledsgaard L."/>
            <person name="Lin J."/>
            <person name="Lipzen A."/>
            <person name="Kuo A."/>
            <person name="Riley R."/>
            <person name="Mondo S."/>
            <person name="Labutti K."/>
            <person name="Haridas S."/>
            <person name="Pangalinan J."/>
            <person name="Salamov A.A."/>
            <person name="Simmons B.A."/>
            <person name="Magnuson J.K."/>
            <person name="Chen J."/>
            <person name="Drula E."/>
            <person name="Henrissat B."/>
            <person name="Wiebenga A."/>
            <person name="Lubbers R.J."/>
            <person name="Gomes A.C."/>
            <person name="Makela M.R."/>
            <person name="Stajich J."/>
            <person name="Grigoriev I.V."/>
            <person name="Mortensen U.H."/>
            <person name="De Vries R.P."/>
            <person name="Baker S.E."/>
            <person name="Andersen M.R."/>
        </authorList>
    </citation>
    <scope>NUCLEOTIDE SEQUENCE [LARGE SCALE GENOMIC DNA]</scope>
    <source>
        <strain evidence="1 2">CBS 588.65</strain>
    </source>
</reference>
<dbReference type="EMBL" id="JBFXLT010000098">
    <property type="protein sequence ID" value="KAL2809013.1"/>
    <property type="molecule type" value="Genomic_DNA"/>
</dbReference>
<keyword evidence="2" id="KW-1185">Reference proteome</keyword>
<gene>
    <name evidence="1" type="ORF">BJX63DRAFT_373278</name>
</gene>
<organism evidence="1 2">
    <name type="scientific">Aspergillus granulosus</name>
    <dbReference type="NCBI Taxonomy" id="176169"/>
    <lineage>
        <taxon>Eukaryota</taxon>
        <taxon>Fungi</taxon>
        <taxon>Dikarya</taxon>
        <taxon>Ascomycota</taxon>
        <taxon>Pezizomycotina</taxon>
        <taxon>Eurotiomycetes</taxon>
        <taxon>Eurotiomycetidae</taxon>
        <taxon>Eurotiales</taxon>
        <taxon>Aspergillaceae</taxon>
        <taxon>Aspergillus</taxon>
        <taxon>Aspergillus subgen. Nidulantes</taxon>
    </lineage>
</organism>
<evidence type="ECO:0000313" key="1">
    <source>
        <dbReference type="EMBL" id="KAL2809013.1"/>
    </source>
</evidence>
<evidence type="ECO:0000313" key="2">
    <source>
        <dbReference type="Proteomes" id="UP001610334"/>
    </source>
</evidence>